<dbReference type="AlphaFoldDB" id="A0AA97P503"/>
<protein>
    <submittedName>
        <fullName evidence="1">Uncharacterized protein</fullName>
    </submittedName>
</protein>
<gene>
    <name evidence="1" type="ORF">OOU_Y34scaffold00233g16</name>
</gene>
<reference evidence="1" key="1">
    <citation type="journal article" date="2012" name="PLoS Genet.">
        <title>Comparative analysis of the genomes of two field isolates of the rice blast fungus Magnaporthe oryzae.</title>
        <authorList>
            <person name="Xue M."/>
            <person name="Yang J."/>
            <person name="Li Z."/>
            <person name="Hu S."/>
            <person name="Yao N."/>
            <person name="Dean R.A."/>
            <person name="Zhao W."/>
            <person name="Shen M."/>
            <person name="Zhang H."/>
            <person name="Li C."/>
            <person name="Liu L."/>
            <person name="Cao L."/>
            <person name="Xu X."/>
            <person name="Xing Y."/>
            <person name="Hsiang T."/>
            <person name="Zhang Z."/>
            <person name="Xu J.R."/>
            <person name="Peng Y.L."/>
        </authorList>
    </citation>
    <scope>NUCLEOTIDE SEQUENCE</scope>
    <source>
        <strain evidence="1">Y34</strain>
    </source>
</reference>
<accession>A0AA97P503</accession>
<evidence type="ECO:0000313" key="1">
    <source>
        <dbReference type="EMBL" id="ELQ42090.1"/>
    </source>
</evidence>
<dbReference type="EMBL" id="JH793149">
    <property type="protein sequence ID" value="ELQ42090.1"/>
    <property type="molecule type" value="Genomic_DNA"/>
</dbReference>
<organism evidence="1">
    <name type="scientific">Pyricularia oryzae (strain Y34)</name>
    <name type="common">Rice blast fungus</name>
    <name type="synonym">Magnaporthe oryzae</name>
    <dbReference type="NCBI Taxonomy" id="1143189"/>
    <lineage>
        <taxon>Eukaryota</taxon>
        <taxon>Fungi</taxon>
        <taxon>Dikarya</taxon>
        <taxon>Ascomycota</taxon>
        <taxon>Pezizomycotina</taxon>
        <taxon>Sordariomycetes</taxon>
        <taxon>Sordariomycetidae</taxon>
        <taxon>Magnaporthales</taxon>
        <taxon>Pyriculariaceae</taxon>
        <taxon>Pyricularia</taxon>
    </lineage>
</organism>
<proteinExistence type="predicted"/>
<name>A0AA97P503_PYRO3</name>
<sequence length="28" mass="3136">MNSLSLFDLDVQKLESSSCIIEPEPNEP</sequence>
<dbReference type="Proteomes" id="UP000011086">
    <property type="component" value="Unassembled WGS sequence"/>
</dbReference>